<gene>
    <name evidence="2" type="ORF">ACFOU2_05225</name>
</gene>
<name>A0ABV8B165_9BACI</name>
<organism evidence="2 3">
    <name type="scientific">Bacillus songklensis</name>
    <dbReference type="NCBI Taxonomy" id="1069116"/>
    <lineage>
        <taxon>Bacteria</taxon>
        <taxon>Bacillati</taxon>
        <taxon>Bacillota</taxon>
        <taxon>Bacilli</taxon>
        <taxon>Bacillales</taxon>
        <taxon>Bacillaceae</taxon>
        <taxon>Bacillus</taxon>
    </lineage>
</organism>
<keyword evidence="3" id="KW-1185">Reference proteome</keyword>
<evidence type="ECO:0000313" key="3">
    <source>
        <dbReference type="Proteomes" id="UP001595752"/>
    </source>
</evidence>
<protein>
    <recommendedName>
        <fullName evidence="1">LysM domain-containing protein</fullName>
    </recommendedName>
</protein>
<dbReference type="EMBL" id="JBHRZT010000020">
    <property type="protein sequence ID" value="MFC3882936.1"/>
    <property type="molecule type" value="Genomic_DNA"/>
</dbReference>
<evidence type="ECO:0000259" key="1">
    <source>
        <dbReference type="PROSITE" id="PS51782"/>
    </source>
</evidence>
<dbReference type="RefSeq" id="WP_377912850.1">
    <property type="nucleotide sequence ID" value="NZ_JBHRZT010000020.1"/>
</dbReference>
<dbReference type="Proteomes" id="UP001595752">
    <property type="component" value="Unassembled WGS sequence"/>
</dbReference>
<evidence type="ECO:0000313" key="2">
    <source>
        <dbReference type="EMBL" id="MFC3882936.1"/>
    </source>
</evidence>
<reference evidence="3" key="1">
    <citation type="journal article" date="2019" name="Int. J. Syst. Evol. Microbiol.">
        <title>The Global Catalogue of Microorganisms (GCM) 10K type strain sequencing project: providing services to taxonomists for standard genome sequencing and annotation.</title>
        <authorList>
            <consortium name="The Broad Institute Genomics Platform"/>
            <consortium name="The Broad Institute Genome Sequencing Center for Infectious Disease"/>
            <person name="Wu L."/>
            <person name="Ma J."/>
        </authorList>
    </citation>
    <scope>NUCLEOTIDE SEQUENCE [LARGE SCALE GENOMIC DNA]</scope>
    <source>
        <strain evidence="3">CCUG 61889</strain>
    </source>
</reference>
<sequence length="114" mass="13018">MKRLGFLMVMIFVIYVVQYDIRYGTLPHDKAVAVNTKPTKESFREKNSQSDVLYLTVKVKAGDTVLSIVEQLAQDSVPVSIEKVVKDFKTLNKGMSPQSIQIGKEYKFPLYKRT</sequence>
<feature type="domain" description="LysM" evidence="1">
    <location>
        <begin position="55"/>
        <end position="108"/>
    </location>
</feature>
<comment type="caution">
    <text evidence="2">The sequence shown here is derived from an EMBL/GenBank/DDBJ whole genome shotgun (WGS) entry which is preliminary data.</text>
</comment>
<accession>A0ABV8B165</accession>
<dbReference type="PROSITE" id="PS51782">
    <property type="entry name" value="LYSM"/>
    <property type="match status" value="1"/>
</dbReference>
<proteinExistence type="predicted"/>
<dbReference type="InterPro" id="IPR018392">
    <property type="entry name" value="LysM"/>
</dbReference>